<evidence type="ECO:0000256" key="6">
    <source>
        <dbReference type="ARBA" id="ARBA00023239"/>
    </source>
</evidence>
<sequence>MRKLAASTITGAIKKLCIEANQNLSLDMLAILKHAHSVEKKPAAKLVLDEIIRNAKVAADDHVPLCQDTGFLIVFIEIGEEVHIKGNLREAVNDGVRAGYKDFRKSIVDNPILRKNTRDNTPAILHIDFVPGDKIKIGILPKGGGAENCGFQKMFLPTASRDEIVAYIVEGIKEKAPLACPPIIIGVGMGGTFDYSTFLAKKALTRPLNRPNPDTGIAKMEDEILKKVNRLGIGAMGLGGDITALAVLIETFPCHIASLPVAVNLECHSHRYREVTI</sequence>
<dbReference type="GO" id="GO:0051539">
    <property type="term" value="F:4 iron, 4 sulfur cluster binding"/>
    <property type="evidence" value="ECO:0007669"/>
    <property type="project" value="UniProtKB-KW"/>
</dbReference>
<dbReference type="GO" id="GO:0016829">
    <property type="term" value="F:lyase activity"/>
    <property type="evidence" value="ECO:0007669"/>
    <property type="project" value="UniProtKB-KW"/>
</dbReference>
<proteinExistence type="inferred from homology"/>
<evidence type="ECO:0000313" key="8">
    <source>
        <dbReference type="EMBL" id="OGC39959.1"/>
    </source>
</evidence>
<evidence type="ECO:0000256" key="3">
    <source>
        <dbReference type="ARBA" id="ARBA00022723"/>
    </source>
</evidence>
<evidence type="ECO:0000256" key="2">
    <source>
        <dbReference type="ARBA" id="ARBA00022485"/>
    </source>
</evidence>
<keyword evidence="3" id="KW-0479">Metal-binding</keyword>
<protein>
    <submittedName>
        <fullName evidence="8">Fumarate hydratase</fullName>
    </submittedName>
</protein>
<evidence type="ECO:0000256" key="5">
    <source>
        <dbReference type="ARBA" id="ARBA00023014"/>
    </source>
</evidence>
<evidence type="ECO:0000256" key="4">
    <source>
        <dbReference type="ARBA" id="ARBA00023004"/>
    </source>
</evidence>
<dbReference type="PANTHER" id="PTHR30389:SF17">
    <property type="entry name" value="L(+)-TARTRATE DEHYDRATASE SUBUNIT ALPHA-RELATED"/>
    <property type="match status" value="1"/>
</dbReference>
<comment type="similarity">
    <text evidence="1">Belongs to the class-I fumarase family.</text>
</comment>
<name>A0A1F4U505_UNCSA</name>
<gene>
    <name evidence="8" type="ORF">A2438_05545</name>
</gene>
<evidence type="ECO:0000259" key="7">
    <source>
        <dbReference type="Pfam" id="PF05681"/>
    </source>
</evidence>
<keyword evidence="2" id="KW-0004">4Fe-4S</keyword>
<dbReference type="PANTHER" id="PTHR30389">
    <property type="entry name" value="FUMARATE HYDRATASE-RELATED"/>
    <property type="match status" value="1"/>
</dbReference>
<keyword evidence="5" id="KW-0411">Iron-sulfur</keyword>
<keyword evidence="4" id="KW-0408">Iron</keyword>
<dbReference type="InterPro" id="IPR004646">
    <property type="entry name" value="Fe-S_hydro-lyase_TtdA-typ_cat"/>
</dbReference>
<accession>A0A1F4U505</accession>
<dbReference type="GO" id="GO:0046872">
    <property type="term" value="F:metal ion binding"/>
    <property type="evidence" value="ECO:0007669"/>
    <property type="project" value="UniProtKB-KW"/>
</dbReference>
<organism evidence="8 9">
    <name type="scientific">candidate division WOR-1 bacterium RIFOXYC2_FULL_46_14</name>
    <dbReference type="NCBI Taxonomy" id="1802587"/>
    <lineage>
        <taxon>Bacteria</taxon>
        <taxon>Bacillati</taxon>
        <taxon>Saganbacteria</taxon>
    </lineage>
</organism>
<dbReference type="Proteomes" id="UP000179242">
    <property type="component" value="Unassembled WGS sequence"/>
</dbReference>
<evidence type="ECO:0000256" key="1">
    <source>
        <dbReference type="ARBA" id="ARBA00008876"/>
    </source>
</evidence>
<feature type="domain" description="Fe-S hydro-lyase tartrate dehydratase alpha-type catalytic" evidence="7">
    <location>
        <begin position="12"/>
        <end position="275"/>
    </location>
</feature>
<reference evidence="8 9" key="1">
    <citation type="journal article" date="2016" name="Nat. Commun.">
        <title>Thousands of microbial genomes shed light on interconnected biogeochemical processes in an aquifer system.</title>
        <authorList>
            <person name="Anantharaman K."/>
            <person name="Brown C.T."/>
            <person name="Hug L.A."/>
            <person name="Sharon I."/>
            <person name="Castelle C.J."/>
            <person name="Probst A.J."/>
            <person name="Thomas B.C."/>
            <person name="Singh A."/>
            <person name="Wilkins M.J."/>
            <person name="Karaoz U."/>
            <person name="Brodie E.L."/>
            <person name="Williams K.H."/>
            <person name="Hubbard S.S."/>
            <person name="Banfield J.F."/>
        </authorList>
    </citation>
    <scope>NUCLEOTIDE SEQUENCE [LARGE SCALE GENOMIC DNA]</scope>
</reference>
<keyword evidence="6" id="KW-0456">Lyase</keyword>
<dbReference type="Pfam" id="PF05681">
    <property type="entry name" value="Fumerase"/>
    <property type="match status" value="1"/>
</dbReference>
<dbReference type="AlphaFoldDB" id="A0A1F4U505"/>
<dbReference type="NCBIfam" id="NF004885">
    <property type="entry name" value="PRK06246.1"/>
    <property type="match status" value="1"/>
</dbReference>
<evidence type="ECO:0000313" key="9">
    <source>
        <dbReference type="Proteomes" id="UP000179242"/>
    </source>
</evidence>
<dbReference type="NCBIfam" id="TIGR00722">
    <property type="entry name" value="ttdA_fumA_fumB"/>
    <property type="match status" value="1"/>
</dbReference>
<dbReference type="InterPro" id="IPR051208">
    <property type="entry name" value="Class-I_Fumarase/Tartrate_DH"/>
</dbReference>
<dbReference type="EMBL" id="MEUJ01000005">
    <property type="protein sequence ID" value="OGC39959.1"/>
    <property type="molecule type" value="Genomic_DNA"/>
</dbReference>
<comment type="caution">
    <text evidence="8">The sequence shown here is derived from an EMBL/GenBank/DDBJ whole genome shotgun (WGS) entry which is preliminary data.</text>
</comment>